<reference evidence="2" key="1">
    <citation type="journal article" date="2020" name="Fungal Divers.">
        <title>Resolving the Mortierellaceae phylogeny through synthesis of multi-gene phylogenetics and phylogenomics.</title>
        <authorList>
            <person name="Vandepol N."/>
            <person name="Liber J."/>
            <person name="Desiro A."/>
            <person name="Na H."/>
            <person name="Kennedy M."/>
            <person name="Barry K."/>
            <person name="Grigoriev I.V."/>
            <person name="Miller A.N."/>
            <person name="O'Donnell K."/>
            <person name="Stajich J.E."/>
            <person name="Bonito G."/>
        </authorList>
    </citation>
    <scope>NUCLEOTIDE SEQUENCE</scope>
    <source>
        <strain evidence="2">NVP60</strain>
    </source>
</reference>
<dbReference type="Proteomes" id="UP000823405">
    <property type="component" value="Unassembled WGS sequence"/>
</dbReference>
<dbReference type="AlphaFoldDB" id="A0A9P6UMX6"/>
<evidence type="ECO:0000259" key="1">
    <source>
        <dbReference type="Pfam" id="PF13843"/>
    </source>
</evidence>
<dbReference type="Pfam" id="PF13843">
    <property type="entry name" value="DDE_Tnp_1_7"/>
    <property type="match status" value="1"/>
</dbReference>
<accession>A0A9P6UMX6</accession>
<comment type="caution">
    <text evidence="2">The sequence shown here is derived from an EMBL/GenBank/DDBJ whole genome shotgun (WGS) entry which is preliminary data.</text>
</comment>
<dbReference type="InterPro" id="IPR029526">
    <property type="entry name" value="PGBD"/>
</dbReference>
<protein>
    <recommendedName>
        <fullName evidence="1">PiggyBac transposable element-derived protein domain-containing protein</fullName>
    </recommendedName>
</protein>
<evidence type="ECO:0000313" key="3">
    <source>
        <dbReference type="Proteomes" id="UP000823405"/>
    </source>
</evidence>
<dbReference type="OrthoDB" id="118105at2759"/>
<name>A0A9P6UMX6_9FUNG</name>
<proteinExistence type="predicted"/>
<feature type="domain" description="PiggyBac transposable element-derived protein" evidence="1">
    <location>
        <begin position="31"/>
        <end position="79"/>
    </location>
</feature>
<keyword evidence="3" id="KW-1185">Reference proteome</keyword>
<evidence type="ECO:0000313" key="2">
    <source>
        <dbReference type="EMBL" id="KAG0311927.1"/>
    </source>
</evidence>
<gene>
    <name evidence="2" type="ORF">BGZ97_011557</name>
</gene>
<organism evidence="2 3">
    <name type="scientific">Linnemannia gamsii</name>
    <dbReference type="NCBI Taxonomy" id="64522"/>
    <lineage>
        <taxon>Eukaryota</taxon>
        <taxon>Fungi</taxon>
        <taxon>Fungi incertae sedis</taxon>
        <taxon>Mucoromycota</taxon>
        <taxon>Mortierellomycotina</taxon>
        <taxon>Mortierellomycetes</taxon>
        <taxon>Mortierellales</taxon>
        <taxon>Mortierellaceae</taxon>
        <taxon>Linnemannia</taxon>
    </lineage>
</organism>
<sequence>MHFEVGSTIYFLYYSQVASVIGVKPIDILSQTSAAVAGLVTTLPHEETHPFNFYMDNFLSNVNLFKELRELKIGACGTAITATAMVDEGAHPNCILCRHKATVLGDKTCDIKTPTTTTWIYGFCEVPLLLTKTCNCYKEYHGF</sequence>
<dbReference type="EMBL" id="JAAAIN010000662">
    <property type="protein sequence ID" value="KAG0311927.1"/>
    <property type="molecule type" value="Genomic_DNA"/>
</dbReference>